<protein>
    <submittedName>
        <fullName evidence="2">Uncharacterized protein</fullName>
    </submittedName>
</protein>
<dbReference type="EMBL" id="LGRX02000340">
    <property type="protein sequence ID" value="KAK3288851.1"/>
    <property type="molecule type" value="Genomic_DNA"/>
</dbReference>
<dbReference type="Proteomes" id="UP001190700">
    <property type="component" value="Unassembled WGS sequence"/>
</dbReference>
<evidence type="ECO:0000313" key="3">
    <source>
        <dbReference type="Proteomes" id="UP001190700"/>
    </source>
</evidence>
<evidence type="ECO:0000313" key="2">
    <source>
        <dbReference type="EMBL" id="KAK3288851.1"/>
    </source>
</evidence>
<proteinExistence type="predicted"/>
<gene>
    <name evidence="2" type="ORF">CYMTET_3675</name>
</gene>
<reference evidence="2 3" key="1">
    <citation type="journal article" date="2015" name="Genome Biol. Evol.">
        <title>Comparative Genomics of a Bacterivorous Green Alga Reveals Evolutionary Causalities and Consequences of Phago-Mixotrophic Mode of Nutrition.</title>
        <authorList>
            <person name="Burns J.A."/>
            <person name="Paasch A."/>
            <person name="Narechania A."/>
            <person name="Kim E."/>
        </authorList>
    </citation>
    <scope>NUCLEOTIDE SEQUENCE [LARGE SCALE GENOMIC DNA]</scope>
    <source>
        <strain evidence="2 3">PLY_AMNH</strain>
    </source>
</reference>
<sequence length="1096" mass="125412">MSHTRRVAERGNSRPRGRLRDGADNNDGVFAVSRHVDDLFDLLSMEMPQREDGTPEPIGDYFEEWPVSNLANTVGRYCVVDGGYIGRVVKVNSHRRTVRVDFGCFLHYTSEHNFEYNVRGYGERVAHTRLMIRTDVFHRVWNQNNPERREELRWIHHTASNNIFIGARCSRYNAYRHLHFRYLFIRRRGLLPDNLGQFAVNTRWLVAFSVMDSLHARRSELGLSTASGMRRDLTENEEPDLCERWQGDGSDYQPRIWGPATRCAPLISVSKEQAAERMTASMEAAKRTLAPEVEGMIVNDARARLAISRDSATRREHMDSQGLYAGCFPAVCTFGWSAVRVGRSSLKQFRAFRRPPALDFFTAKRSDADGQPRVDLAVRDELLLYSMHVARVAPPPNEVGDVLDPEEEEARLARLVRNNQRGNNIEHRGGVPRGPNPDAQVGEYAFFTQDVLETHVTDALNGRNGPSDFIQRNTRGVRGAIRSALYTWAGARAHEMAMIRSLLPNTERSNNALLQAARDRYADTIVTGLDRSRFCLPHFSSQFWTSPTGVWNVLGQFFRDAFPPIPRRLVVGTPPPLPGRGRNADDQETRAEGTLESLCHVFAANTMGALEGFMRDHGHRLFQDELRNAPRTNPGFVRWSFIGTEYPVYNPYATFHATRHHFGPPLFYETRADAIIHAAWQPSSAERVSTGRIVMVEYKMLMEATKATPRIIDMHNMRQCLTNAFMYYACVGILPSHCLIVYSTRRTDYEDRPLRRCPAQLASNDYGRQMDNVAYIALLRVDLTVRYQMRLFQRVLTTPVKTGYVSNYMDEQHFLFHPETISLQGNRPVDYNNIFQFGVPHMDMPEMFCMDNVRRPEFAITRMCVVLHEAHRRMWHPQGEQFADEDDSSVRGARFSSSSRAIDEALNDLRARADVDVEWRHVDSVMIGPANGHVATGTDVRNADISVSLEDINKDIAIRYNLMHENAQGENTFGRIARLDMMRQPRRARRNRGLRVRGDGDDDDRLNFGFFLEPRQIDEDTVRRNLANLMSTAQTRRPVSPSERRVTEAHGPLLLYTYLKRTCVDTTEMSSALTEARTPRRIARSMSLWPTYGDIC</sequence>
<keyword evidence="3" id="KW-1185">Reference proteome</keyword>
<feature type="region of interest" description="Disordered" evidence="1">
    <location>
        <begin position="1"/>
        <end position="25"/>
    </location>
</feature>
<comment type="caution">
    <text evidence="2">The sequence shown here is derived from an EMBL/GenBank/DDBJ whole genome shotgun (WGS) entry which is preliminary data.</text>
</comment>
<accession>A0AAE0H2Z1</accession>
<feature type="compositionally biased region" description="Basic and acidic residues" evidence="1">
    <location>
        <begin position="1"/>
        <end position="23"/>
    </location>
</feature>
<name>A0AAE0H2Z1_9CHLO</name>
<evidence type="ECO:0000256" key="1">
    <source>
        <dbReference type="SAM" id="MobiDB-lite"/>
    </source>
</evidence>
<organism evidence="2 3">
    <name type="scientific">Cymbomonas tetramitiformis</name>
    <dbReference type="NCBI Taxonomy" id="36881"/>
    <lineage>
        <taxon>Eukaryota</taxon>
        <taxon>Viridiplantae</taxon>
        <taxon>Chlorophyta</taxon>
        <taxon>Pyramimonadophyceae</taxon>
        <taxon>Pyramimonadales</taxon>
        <taxon>Pyramimonadaceae</taxon>
        <taxon>Cymbomonas</taxon>
    </lineage>
</organism>
<dbReference type="AlphaFoldDB" id="A0AAE0H2Z1"/>